<dbReference type="Proteomes" id="UP000774326">
    <property type="component" value="Unassembled WGS sequence"/>
</dbReference>
<dbReference type="GO" id="GO:0098552">
    <property type="term" value="C:side of membrane"/>
    <property type="evidence" value="ECO:0007669"/>
    <property type="project" value="UniProtKB-KW"/>
</dbReference>
<keyword evidence="7 12" id="KW-0472">Membrane</keyword>
<keyword evidence="8" id="KW-1015">Disulfide bond</keyword>
<protein>
    <recommendedName>
        <fullName evidence="12">1,3-beta-glucanosyltransferase</fullName>
        <ecNumber evidence="12">2.4.1.-</ecNumber>
    </recommendedName>
</protein>
<comment type="similarity">
    <text evidence="3 12">Belongs to the glycosyl hydrolase 72 family.</text>
</comment>
<dbReference type="Gene3D" id="3.20.20.80">
    <property type="entry name" value="Glycosidases"/>
    <property type="match status" value="1"/>
</dbReference>
<dbReference type="GO" id="GO:0005886">
    <property type="term" value="C:plasma membrane"/>
    <property type="evidence" value="ECO:0007669"/>
    <property type="project" value="UniProtKB-SubCell"/>
</dbReference>
<gene>
    <name evidence="13" type="ORF">WICPIJ_009922</name>
</gene>
<keyword evidence="10 12" id="KW-0449">Lipoprotein</keyword>
<dbReference type="GO" id="GO:0071970">
    <property type="term" value="P:fungal-type cell wall (1-&gt;3)-beta-D-glucan biosynthetic process"/>
    <property type="evidence" value="ECO:0007669"/>
    <property type="project" value="TreeGrafter"/>
</dbReference>
<comment type="caution">
    <text evidence="13">The sequence shown here is derived from an EMBL/GenBank/DDBJ whole genome shotgun (WGS) entry which is preliminary data.</text>
</comment>
<name>A0A9P8TBI3_WICPI</name>
<dbReference type="EMBL" id="JAEUBG010005713">
    <property type="protein sequence ID" value="KAH3673036.1"/>
    <property type="molecule type" value="Genomic_DNA"/>
</dbReference>
<evidence type="ECO:0000256" key="5">
    <source>
        <dbReference type="ARBA" id="ARBA00022679"/>
    </source>
</evidence>
<evidence type="ECO:0000256" key="1">
    <source>
        <dbReference type="ARBA" id="ARBA00004196"/>
    </source>
</evidence>
<evidence type="ECO:0000256" key="11">
    <source>
        <dbReference type="ARBA" id="ARBA00023316"/>
    </source>
</evidence>
<dbReference type="PANTHER" id="PTHR31468">
    <property type="entry name" value="1,3-BETA-GLUCANOSYLTRANSFERASE GAS1"/>
    <property type="match status" value="1"/>
</dbReference>
<reference evidence="13" key="1">
    <citation type="journal article" date="2021" name="Open Biol.">
        <title>Shared evolutionary footprints suggest mitochondrial oxidative damage underlies multiple complex I losses in fungi.</title>
        <authorList>
            <person name="Schikora-Tamarit M.A."/>
            <person name="Marcet-Houben M."/>
            <person name="Nosek J."/>
            <person name="Gabaldon T."/>
        </authorList>
    </citation>
    <scope>NUCLEOTIDE SEQUENCE</scope>
    <source>
        <strain evidence="13">CBS2887</strain>
    </source>
</reference>
<evidence type="ECO:0000256" key="12">
    <source>
        <dbReference type="RuleBase" id="RU361209"/>
    </source>
</evidence>
<evidence type="ECO:0000256" key="2">
    <source>
        <dbReference type="ARBA" id="ARBA00004589"/>
    </source>
</evidence>
<dbReference type="InterPro" id="IPR017853">
    <property type="entry name" value="GH"/>
</dbReference>
<accession>A0A9P8TBI3</accession>
<evidence type="ECO:0000256" key="10">
    <source>
        <dbReference type="ARBA" id="ARBA00023288"/>
    </source>
</evidence>
<evidence type="ECO:0000256" key="8">
    <source>
        <dbReference type="ARBA" id="ARBA00023157"/>
    </source>
</evidence>
<comment type="function">
    <text evidence="12">Splits internally a 1,3-beta-glucan molecule and transfers the newly generated reducing end (the donor) to the non-reducing end of another 1,3-beta-glucan molecule (the acceptor) forming a 1,3-beta linkage, resulting in the elongation of 1,3-beta-glucan chains in the cell wall.</text>
</comment>
<evidence type="ECO:0000256" key="7">
    <source>
        <dbReference type="ARBA" id="ARBA00023136"/>
    </source>
</evidence>
<keyword evidence="14" id="KW-1185">Reference proteome</keyword>
<dbReference type="GO" id="GO:0042124">
    <property type="term" value="F:1,3-beta-glucanosyltransferase activity"/>
    <property type="evidence" value="ECO:0007669"/>
    <property type="project" value="TreeGrafter"/>
</dbReference>
<dbReference type="SUPFAM" id="SSF51445">
    <property type="entry name" value="(Trans)glycosidases"/>
    <property type="match status" value="1"/>
</dbReference>
<feature type="chain" id="PRO_5040544046" description="1,3-beta-glucanosyltransferase" evidence="12">
    <location>
        <begin position="23"/>
        <end position="450"/>
    </location>
</feature>
<dbReference type="Pfam" id="PF03198">
    <property type="entry name" value="Glyco_hydro_72"/>
    <property type="match status" value="1"/>
</dbReference>
<evidence type="ECO:0000256" key="9">
    <source>
        <dbReference type="ARBA" id="ARBA00023180"/>
    </source>
</evidence>
<feature type="signal peptide" evidence="12">
    <location>
        <begin position="1"/>
        <end position="22"/>
    </location>
</feature>
<proteinExistence type="inferred from homology"/>
<dbReference type="InterPro" id="IPR004886">
    <property type="entry name" value="Glucanosyltransferase"/>
</dbReference>
<dbReference type="AlphaFoldDB" id="A0A9P8TBI3"/>
<comment type="subcellular location">
    <subcellularLocation>
        <location evidence="1">Cell envelope</location>
    </subcellularLocation>
    <subcellularLocation>
        <location evidence="12">Cell membrane</location>
        <topology evidence="12">Lipid-anchor</topology>
        <topology evidence="12">GPI-anchor</topology>
    </subcellularLocation>
    <subcellularLocation>
        <location evidence="2">Membrane</location>
        <topology evidence="2">Lipid-anchor</topology>
        <topology evidence="2">GPI-anchor</topology>
    </subcellularLocation>
</comment>
<evidence type="ECO:0000313" key="14">
    <source>
        <dbReference type="Proteomes" id="UP000774326"/>
    </source>
</evidence>
<keyword evidence="6 12" id="KW-0732">Signal</keyword>
<keyword evidence="9" id="KW-0325">Glycoprotein</keyword>
<evidence type="ECO:0000256" key="4">
    <source>
        <dbReference type="ARBA" id="ARBA00022622"/>
    </source>
</evidence>
<keyword evidence="5 12" id="KW-0808">Transferase</keyword>
<reference evidence="13" key="2">
    <citation type="submission" date="2021-01" db="EMBL/GenBank/DDBJ databases">
        <authorList>
            <person name="Schikora-Tamarit M.A."/>
        </authorList>
    </citation>
    <scope>NUCLEOTIDE SEQUENCE</scope>
    <source>
        <strain evidence="13">CBS2887</strain>
    </source>
</reference>
<keyword evidence="11" id="KW-0961">Cell wall biogenesis/degradation</keyword>
<keyword evidence="4 12" id="KW-0336">GPI-anchor</keyword>
<dbReference type="GO" id="GO:0009277">
    <property type="term" value="C:fungal-type cell wall"/>
    <property type="evidence" value="ECO:0007669"/>
    <property type="project" value="UniProtKB-ARBA"/>
</dbReference>
<dbReference type="GO" id="GO:0031505">
    <property type="term" value="P:fungal-type cell wall organization"/>
    <property type="evidence" value="ECO:0007669"/>
    <property type="project" value="TreeGrafter"/>
</dbReference>
<dbReference type="FunFam" id="3.20.20.80:FF:000032">
    <property type="entry name" value="1,3-beta-glucanosyltransferase"/>
    <property type="match status" value="1"/>
</dbReference>
<evidence type="ECO:0000256" key="3">
    <source>
        <dbReference type="ARBA" id="ARBA00007528"/>
    </source>
</evidence>
<organism evidence="13 14">
    <name type="scientific">Wickerhamomyces pijperi</name>
    <name type="common">Yeast</name>
    <name type="synonym">Pichia pijperi</name>
    <dbReference type="NCBI Taxonomy" id="599730"/>
    <lineage>
        <taxon>Eukaryota</taxon>
        <taxon>Fungi</taxon>
        <taxon>Dikarya</taxon>
        <taxon>Ascomycota</taxon>
        <taxon>Saccharomycotina</taxon>
        <taxon>Saccharomycetes</taxon>
        <taxon>Phaffomycetales</taxon>
        <taxon>Wickerhamomycetaceae</taxon>
        <taxon>Wickerhamomyces</taxon>
    </lineage>
</organism>
<dbReference type="PANTHER" id="PTHR31468:SF14">
    <property type="entry name" value="1,3-BETA-GLUCANOSYLTRANSFERASE GAS4"/>
    <property type="match status" value="1"/>
</dbReference>
<dbReference type="OrthoDB" id="421038at2759"/>
<dbReference type="EC" id="2.4.1.-" evidence="12"/>
<sequence>MKLNTQLLTFVTLSLLHRIASAFVHPIGIHGRFFIDTVTREPFYIKGVDYQPGGSSAVSDQGDPLSNPATCARDIVLFQELGINTIRVYSINPDLNHDVCMTMLASAGIYLVLDVNSPLPGQHLNRYEPWTTYNEAYLEHVFKVVEQFSSYNNTLGFFAGNEIVNDKKSARNSPVFIKRLVADMKTYISVHSNRFVPVGYSAADDLQYRISLSKYLECSDGSINDAVDFYGVNSYQWCGEQTFYTSGYDVLVRDYEEYIRPVFFSEYGCNQISPRLFEEVGTIYSTDMIGVFSGGLVYEFSEEPNNYGLVEIAADGNIRLLVDFENLKAQYAAVDLPTGKQIADLYNRDGNKKKLGAQAIPECELEYQSLDVSKVVDDDVASDLIKNGVDIKLGKYVTLYDDDLLSPYNISNSDGTPLKTDYYVKITHPIDQISEYEALRLSQIQNGGSK</sequence>
<evidence type="ECO:0000256" key="6">
    <source>
        <dbReference type="ARBA" id="ARBA00022729"/>
    </source>
</evidence>
<evidence type="ECO:0000313" key="13">
    <source>
        <dbReference type="EMBL" id="KAH3673036.1"/>
    </source>
</evidence>